<comment type="caution">
    <text evidence="3">The sequence shown here is derived from an EMBL/GenBank/DDBJ whole genome shotgun (WGS) entry which is preliminary data.</text>
</comment>
<dbReference type="EMBL" id="JBHLYW010000033">
    <property type="protein sequence ID" value="MFC0080521.1"/>
    <property type="molecule type" value="Genomic_DNA"/>
</dbReference>
<organism evidence="3 4">
    <name type="scientific">Flavobacterium procerum</name>
    <dbReference type="NCBI Taxonomy" id="1455569"/>
    <lineage>
        <taxon>Bacteria</taxon>
        <taxon>Pseudomonadati</taxon>
        <taxon>Bacteroidota</taxon>
        <taxon>Flavobacteriia</taxon>
        <taxon>Flavobacteriales</taxon>
        <taxon>Flavobacteriaceae</taxon>
        <taxon>Flavobacterium</taxon>
    </lineage>
</organism>
<feature type="domain" description="Ig-like" evidence="2">
    <location>
        <begin position="1077"/>
        <end position="1147"/>
    </location>
</feature>
<dbReference type="InterPro" id="IPR007110">
    <property type="entry name" value="Ig-like_dom"/>
</dbReference>
<name>A0ABV6BYJ2_9FLAO</name>
<accession>A0ABV6BYJ2</accession>
<reference evidence="3 4" key="1">
    <citation type="submission" date="2024-09" db="EMBL/GenBank/DDBJ databases">
        <authorList>
            <person name="Sun Q."/>
            <person name="Mori K."/>
        </authorList>
    </citation>
    <scope>NUCLEOTIDE SEQUENCE [LARGE SCALE GENOMIC DNA]</scope>
    <source>
        <strain evidence="3 4">CGMCC 1.12926</strain>
    </source>
</reference>
<evidence type="ECO:0000313" key="3">
    <source>
        <dbReference type="EMBL" id="MFC0080521.1"/>
    </source>
</evidence>
<evidence type="ECO:0000313" key="4">
    <source>
        <dbReference type="Proteomes" id="UP001589734"/>
    </source>
</evidence>
<proteinExistence type="predicted"/>
<feature type="signal peptide" evidence="1">
    <location>
        <begin position="1"/>
        <end position="21"/>
    </location>
</feature>
<dbReference type="RefSeq" id="WP_379682417.1">
    <property type="nucleotide sequence ID" value="NZ_JBHLYW010000033.1"/>
</dbReference>
<keyword evidence="4" id="KW-1185">Reference proteome</keyword>
<dbReference type="InterPro" id="IPR055354">
    <property type="entry name" value="DUF7507"/>
</dbReference>
<feature type="chain" id="PRO_5046005023" evidence="1">
    <location>
        <begin position="22"/>
        <end position="1309"/>
    </location>
</feature>
<dbReference type="Pfam" id="PF01345">
    <property type="entry name" value="DUF11"/>
    <property type="match status" value="2"/>
</dbReference>
<dbReference type="Proteomes" id="UP001589734">
    <property type="component" value="Unassembled WGS sequence"/>
</dbReference>
<protein>
    <submittedName>
        <fullName evidence="3">T9SS type B sorting domain-containing protein</fullName>
    </submittedName>
</protein>
<dbReference type="InterPro" id="IPR001434">
    <property type="entry name" value="OmcB-like_DUF11"/>
</dbReference>
<evidence type="ECO:0000256" key="1">
    <source>
        <dbReference type="SAM" id="SignalP"/>
    </source>
</evidence>
<dbReference type="NCBIfam" id="TIGR01451">
    <property type="entry name" value="B_ant_repeat"/>
    <property type="match status" value="2"/>
</dbReference>
<dbReference type="Pfam" id="PF13585">
    <property type="entry name" value="CHU_C"/>
    <property type="match status" value="1"/>
</dbReference>
<keyword evidence="1" id="KW-0732">Signal</keyword>
<dbReference type="PROSITE" id="PS50835">
    <property type="entry name" value="IG_LIKE"/>
    <property type="match status" value="1"/>
</dbReference>
<dbReference type="InterPro" id="IPR047589">
    <property type="entry name" value="DUF11_rpt"/>
</dbReference>
<sequence length="1309" mass="139765">MFLKKIIPYLFILVFCCQATAQYAAKHYIAPSPWQYWSDANEIVISTIASGTVTVELKKSNGTAITTLTLTAANPVSYRFVGDPTTLARNGINSIASNRGLIVEATEPVSVNMRNIASDTPGTNNTNIKGNASLVSFGNEGLGLAFRLGYYRSSYTGIVNGAPIYSVMATENGTAISLNGTMTALLNAGQSRLFIAPMGSLLTSDKAVVVNVGTYGDIPQSCNGNGEDATVDQIAPINMLGKRYMLVRGNGTPGTDVNNPEQSTIVASEANTTVQLIHFDASGTQIGTSTQVLANAGSYVTIHHGDAQNMYSSTFVNSSKPVVVYSATAVNCETDISTVLPIGGCSGSKSIITRKFISYNNTDLPYFGYTILENATEPVFLNGTNLETLTGTPRVPIGNTGFYMLRFTDANIGNPTVINITSNSRLTTSIVQQGEGFSMSGFFSAFSDSPEPPTKVNSTNACSVTLSTTPGLAPYQWYLDDVLIAGAIEEEYMAIKTGNYTVVATRDCGLTAPSAPVFISVNPCTDLKVEKEVASITGNQAVFEIKASNIGTGDDTNVRVTDLLPSGYEFVNASATIGTYNSTTGIWTIGNLISGELETLTITANIRTTGDFINTAVISGTNTDTDPTNNTAQAIAQTSTLTFTKTSQKDIYYNVGEVIVYDLTLTNTGQTAISTIAISDANADTGSIIPNSIPILNSGESITIQASHTITAADATVGSVTNQATATGENPNHDTVTVLSDNPKTTAINDPTVTPVILSADLVTLKTNNQTIYVPGTTTVYDISITNSGPSNALNVSVNDLIPNGITTMSWTGNGKTGNGNLTDIIAAIPVASTINYKVTVVIPESYTGNLSNTVTVSGSIPDPNPSCSTCTDVDTECTPPQVQTPSALSECDDAVEDGLKIVNLTSKNDEITNQNTQLLVKYYLNAADSANEIPISNPAAFQTTIPYSQSIIVEVSDASGCKTFVDLQIQINKKPAPVALLEKTVCQSDFYDLSIYENEILNGETGTSISGYFISRTNAENNSNAISNFRNYTISSNSQSVFIRVQNASGCFSISELKINIIPIEGVNLREKYTICYDANGNLISPAVIETGLSMTDFKFKWYRNGQLQPSENDSFTAVQPGTYTVEVTNSYNCPAKSATTNVVLSNGPESLKASVVSEFFADNATIMATVTGTGNFVYSLDDGPEQESNYFYNVSSGTHIVRVKDANGCAGTLSVEVFVVDYPKFFTPNGDGYNDTWNITSLKDQKNAIIYIFDRYGKLITSIKPSGEGWNGNYNGNSLPSTDYWFKVTYYENLIEKEFKAHFSLKR</sequence>
<dbReference type="NCBIfam" id="TIGR04131">
    <property type="entry name" value="Bac_Flav_CTERM"/>
    <property type="match status" value="1"/>
</dbReference>
<dbReference type="InterPro" id="IPR026341">
    <property type="entry name" value="T9SS_type_B"/>
</dbReference>
<evidence type="ECO:0000259" key="2">
    <source>
        <dbReference type="PROSITE" id="PS50835"/>
    </source>
</evidence>
<dbReference type="Pfam" id="PF24346">
    <property type="entry name" value="DUF7507"/>
    <property type="match status" value="1"/>
</dbReference>
<gene>
    <name evidence="3" type="ORF">ACFFLS_26015</name>
</gene>